<feature type="compositionally biased region" description="Polar residues" evidence="5">
    <location>
        <begin position="94"/>
        <end position="105"/>
    </location>
</feature>
<keyword evidence="3" id="KW-0333">Golgi apparatus</keyword>
<organism evidence="7 8">
    <name type="scientific">Cryptosporidium xiaoi</name>
    <dbReference type="NCBI Taxonomy" id="659607"/>
    <lineage>
        <taxon>Eukaryota</taxon>
        <taxon>Sar</taxon>
        <taxon>Alveolata</taxon>
        <taxon>Apicomplexa</taxon>
        <taxon>Conoidasida</taxon>
        <taxon>Coccidia</taxon>
        <taxon>Eucoccidiorida</taxon>
        <taxon>Eimeriorina</taxon>
        <taxon>Cryptosporidiidae</taxon>
        <taxon>Cryptosporidium</taxon>
    </lineage>
</organism>
<keyword evidence="2" id="KW-0677">Repeat</keyword>
<dbReference type="GO" id="GO:0007030">
    <property type="term" value="P:Golgi organization"/>
    <property type="evidence" value="ECO:0007669"/>
    <property type="project" value="TreeGrafter"/>
</dbReference>
<evidence type="ECO:0000256" key="1">
    <source>
        <dbReference type="ARBA" id="ARBA00004394"/>
    </source>
</evidence>
<evidence type="ECO:0000313" key="7">
    <source>
        <dbReference type="EMBL" id="KAK6589919.1"/>
    </source>
</evidence>
<evidence type="ECO:0000256" key="5">
    <source>
        <dbReference type="SAM" id="MobiDB-lite"/>
    </source>
</evidence>
<keyword evidence="8" id="KW-1185">Reference proteome</keyword>
<dbReference type="Proteomes" id="UP001311799">
    <property type="component" value="Unassembled WGS sequence"/>
</dbReference>
<feature type="domain" description="PDZ GRASP-type" evidence="6">
    <location>
        <begin position="163"/>
        <end position="254"/>
    </location>
</feature>
<evidence type="ECO:0000259" key="6">
    <source>
        <dbReference type="PROSITE" id="PS51865"/>
    </source>
</evidence>
<dbReference type="GO" id="GO:0000139">
    <property type="term" value="C:Golgi membrane"/>
    <property type="evidence" value="ECO:0007669"/>
    <property type="project" value="UniProtKB-SubCell"/>
</dbReference>
<protein>
    <recommendedName>
        <fullName evidence="6">PDZ GRASP-type domain-containing protein</fullName>
    </recommendedName>
</protein>
<evidence type="ECO:0000256" key="4">
    <source>
        <dbReference type="ARBA" id="ARBA00023136"/>
    </source>
</evidence>
<dbReference type="PANTHER" id="PTHR12893">
    <property type="entry name" value="GOLGI REASSEMBLY STACKING PROTEIN GRASP"/>
    <property type="match status" value="1"/>
</dbReference>
<evidence type="ECO:0000256" key="2">
    <source>
        <dbReference type="ARBA" id="ARBA00022737"/>
    </source>
</evidence>
<comment type="subcellular location">
    <subcellularLocation>
        <location evidence="1">Golgi apparatus membrane</location>
    </subcellularLocation>
</comment>
<dbReference type="EMBL" id="JAWDEY010000010">
    <property type="protein sequence ID" value="KAK6589919.1"/>
    <property type="molecule type" value="Genomic_DNA"/>
</dbReference>
<dbReference type="PANTHER" id="PTHR12893:SF0">
    <property type="entry name" value="GRASP65"/>
    <property type="match status" value="1"/>
</dbReference>
<feature type="compositionally biased region" description="Basic and acidic residues" evidence="5">
    <location>
        <begin position="106"/>
        <end position="121"/>
    </location>
</feature>
<gene>
    <name evidence="7" type="ORF">RS030_192801</name>
</gene>
<evidence type="ECO:0000256" key="3">
    <source>
        <dbReference type="ARBA" id="ARBA00023034"/>
    </source>
</evidence>
<comment type="caution">
    <text evidence="7">The sequence shown here is derived from an EMBL/GenBank/DDBJ whole genome shotgun (WGS) entry which is preliminary data.</text>
</comment>
<dbReference type="InterPro" id="IPR036034">
    <property type="entry name" value="PDZ_sf"/>
</dbReference>
<dbReference type="Pfam" id="PF04495">
    <property type="entry name" value="GRASP55_65"/>
    <property type="match status" value="1"/>
</dbReference>
<name>A0AAV9XZG3_9CRYT</name>
<dbReference type="InterPro" id="IPR007583">
    <property type="entry name" value="GRASP55_65"/>
</dbReference>
<dbReference type="Gene3D" id="2.30.42.10">
    <property type="match status" value="2"/>
</dbReference>
<dbReference type="AlphaFoldDB" id="A0AAV9XZG3"/>
<keyword evidence="4" id="KW-0472">Membrane</keyword>
<accession>A0AAV9XZG3</accession>
<sequence length="672" mass="76361">MGASQSKELGGFRVCNYGETSLGKFLGFERYFDYIVGIDGVPLTQISDASHDFFVKRLKGVARSKLKISVYNSLSSKIRTFVLIPSNKFDEISSKSNTETNGTKLSKNDENKTEKQTDDSDEIKLQLNHDIPFESQKIFQFLNFDERINGLGIGVHWEEISKKGIKVINVQNSSPAELSGMTPNNDYIIGSNSIKRPFYSTVDFLTYIKNNDGSEVSLSVYNSETEILREISITPNSSWGGRGFLGCDIAAGPMVDIPFREKSSVNKCAKEVTTDPCNYYNKYTNLSLSHSNSPIEPNFIYTSFDENTNKVIYKLENLSENTADIGKNDLKENCNKPKQDVIECNNEESKMVEKEIKLENELNVELENNADLETYTNLEVKIDKESALKNDGKYILCEDSHFTERSLIRDNSFDLFRVKQTNNIIQDRREIIEKAIIDDFKHIEDLEDQIVNVNTRNSCGFAKNDINSPEDYINTSNLSVSNTQENITLESFHEENGNMEQELTPSLVAQNQVLVEVITPTEPEKCSEKEVKEDQIKDNNMKTSDQDITYSIDSNIDTYMHTPEFVGNLKTGNHTNNENMHACTHTNSINENPKEENDESKSLSDETMKLAEGRIKEYESRENGSETDTPRQVMTPISEREYEIFKKLLEIKPVLGYNPPGTLEVSEETDKY</sequence>
<reference evidence="7 8" key="1">
    <citation type="submission" date="2023-10" db="EMBL/GenBank/DDBJ databases">
        <title>Comparative genomics analysis reveals potential genetic determinants of host preference in Cryptosporidium xiaoi.</title>
        <authorList>
            <person name="Xiao L."/>
            <person name="Li J."/>
        </authorList>
    </citation>
    <scope>NUCLEOTIDE SEQUENCE [LARGE SCALE GENOMIC DNA]</scope>
    <source>
        <strain evidence="7 8">52996</strain>
    </source>
</reference>
<dbReference type="InterPro" id="IPR024958">
    <property type="entry name" value="GRASP_PDZ"/>
</dbReference>
<evidence type="ECO:0000313" key="8">
    <source>
        <dbReference type="Proteomes" id="UP001311799"/>
    </source>
</evidence>
<proteinExistence type="predicted"/>
<dbReference type="SUPFAM" id="SSF50156">
    <property type="entry name" value="PDZ domain-like"/>
    <property type="match status" value="1"/>
</dbReference>
<dbReference type="PROSITE" id="PS51865">
    <property type="entry name" value="PDZ_GRASP"/>
    <property type="match status" value="1"/>
</dbReference>
<feature type="region of interest" description="Disordered" evidence="5">
    <location>
        <begin position="583"/>
        <end position="636"/>
    </location>
</feature>
<feature type="region of interest" description="Disordered" evidence="5">
    <location>
        <begin position="93"/>
        <end position="121"/>
    </location>
</feature>
<feature type="compositionally biased region" description="Basic and acidic residues" evidence="5">
    <location>
        <begin position="592"/>
        <end position="624"/>
    </location>
</feature>